<dbReference type="GO" id="GO:0005886">
    <property type="term" value="C:plasma membrane"/>
    <property type="evidence" value="ECO:0007669"/>
    <property type="project" value="TreeGrafter"/>
</dbReference>
<evidence type="ECO:0000259" key="3">
    <source>
        <dbReference type="Pfam" id="PF16978"/>
    </source>
</evidence>
<dbReference type="RefSeq" id="XP_018709643.1">
    <property type="nucleotide sequence ID" value="XM_018858428.1"/>
</dbReference>
<gene>
    <name evidence="5" type="ORF">METBIDRAFT_75290</name>
</gene>
<dbReference type="InterPro" id="IPR011993">
    <property type="entry name" value="PH-like_dom_sf"/>
</dbReference>
<evidence type="ECO:0000256" key="2">
    <source>
        <dbReference type="SAM" id="MobiDB-lite"/>
    </source>
</evidence>
<dbReference type="OrthoDB" id="241990at2759"/>
<comment type="caution">
    <text evidence="5">The sequence shown here is derived from an EMBL/GenBank/DDBJ whole genome shotgun (WGS) entry which is preliminary data.</text>
</comment>
<accession>A0A1A0H5B1</accession>
<dbReference type="Proteomes" id="UP000092555">
    <property type="component" value="Unassembled WGS sequence"/>
</dbReference>
<proteinExistence type="inferred from homology"/>
<dbReference type="EMBL" id="LXTC01000008">
    <property type="protein sequence ID" value="OBA19108.1"/>
    <property type="molecule type" value="Genomic_DNA"/>
</dbReference>
<dbReference type="GeneID" id="30031404"/>
<keyword evidence="6" id="KW-1185">Reference proteome</keyword>
<name>A0A1A0H5B1_9ASCO</name>
<dbReference type="Pfam" id="PF16978">
    <property type="entry name" value="CRIM"/>
    <property type="match status" value="1"/>
</dbReference>
<dbReference type="Pfam" id="PF16979">
    <property type="entry name" value="SIN1_PH"/>
    <property type="match status" value="1"/>
</dbReference>
<evidence type="ECO:0000259" key="4">
    <source>
        <dbReference type="Pfam" id="PF16979"/>
    </source>
</evidence>
<dbReference type="STRING" id="869754.A0A1A0H5B1"/>
<dbReference type="PANTHER" id="PTHR13335:SF1">
    <property type="entry name" value="TARGET OF RAPAMYCIN COMPLEX 2 SUBUNIT MAPKAP1"/>
    <property type="match status" value="1"/>
</dbReference>
<comment type="similarity">
    <text evidence="1">Belongs to the SIN1 family.</text>
</comment>
<protein>
    <recommendedName>
        <fullName evidence="7">SIN1-domain-containing protein</fullName>
    </recommendedName>
</protein>
<feature type="compositionally biased region" description="Low complexity" evidence="2">
    <location>
        <begin position="698"/>
        <end position="708"/>
    </location>
</feature>
<dbReference type="AlphaFoldDB" id="A0A1A0H5B1"/>
<dbReference type="InterPro" id="IPR008828">
    <property type="entry name" value="Sin1/Avo1"/>
</dbReference>
<feature type="domain" description="SIN1-type PH" evidence="4">
    <location>
        <begin position="726"/>
        <end position="868"/>
    </location>
</feature>
<dbReference type="GO" id="GO:0005737">
    <property type="term" value="C:cytoplasm"/>
    <property type="evidence" value="ECO:0007669"/>
    <property type="project" value="TreeGrafter"/>
</dbReference>
<evidence type="ECO:0000313" key="5">
    <source>
        <dbReference type="EMBL" id="OBA19108.1"/>
    </source>
</evidence>
<dbReference type="GO" id="GO:0005546">
    <property type="term" value="F:phosphatidylinositol-4,5-bisphosphate binding"/>
    <property type="evidence" value="ECO:0007669"/>
    <property type="project" value="TreeGrafter"/>
</dbReference>
<dbReference type="InterPro" id="IPR031313">
    <property type="entry name" value="Sin1_PH_dom"/>
</dbReference>
<dbReference type="GO" id="GO:0031932">
    <property type="term" value="C:TORC2 complex"/>
    <property type="evidence" value="ECO:0007669"/>
    <property type="project" value="InterPro"/>
</dbReference>
<evidence type="ECO:0008006" key="7">
    <source>
        <dbReference type="Google" id="ProtNLM"/>
    </source>
</evidence>
<dbReference type="GO" id="GO:0038203">
    <property type="term" value="P:TORC2 signaling"/>
    <property type="evidence" value="ECO:0007669"/>
    <property type="project" value="TreeGrafter"/>
</dbReference>
<feature type="region of interest" description="Disordered" evidence="2">
    <location>
        <begin position="646"/>
        <end position="708"/>
    </location>
</feature>
<dbReference type="InterPro" id="IPR031567">
    <property type="entry name" value="CRIM_dom"/>
</dbReference>
<dbReference type="PANTHER" id="PTHR13335">
    <property type="entry name" value="TARGET OF RAPAMYCIN COMPLEX 2 SUBUNIT MAPKAP1"/>
    <property type="match status" value="1"/>
</dbReference>
<evidence type="ECO:0000313" key="6">
    <source>
        <dbReference type="Proteomes" id="UP000092555"/>
    </source>
</evidence>
<reference evidence="5 6" key="1">
    <citation type="submission" date="2016-05" db="EMBL/GenBank/DDBJ databases">
        <title>Comparative genomics of biotechnologically important yeasts.</title>
        <authorList>
            <consortium name="DOE Joint Genome Institute"/>
            <person name="Riley R."/>
            <person name="Haridas S."/>
            <person name="Wolfe K.H."/>
            <person name="Lopes M.R."/>
            <person name="Hittinger C.T."/>
            <person name="Goker M."/>
            <person name="Salamov A."/>
            <person name="Wisecaver J."/>
            <person name="Long T.M."/>
            <person name="Aerts A.L."/>
            <person name="Barry K."/>
            <person name="Choi C."/>
            <person name="Clum A."/>
            <person name="Coughlan A.Y."/>
            <person name="Deshpande S."/>
            <person name="Douglass A.P."/>
            <person name="Hanson S.J."/>
            <person name="Klenk H.-P."/>
            <person name="LaButti K."/>
            <person name="Lapidus A."/>
            <person name="Lindquist E."/>
            <person name="Lipzen A."/>
            <person name="Meier-kolthoff J.P."/>
            <person name="Ohm R.A."/>
            <person name="Otillar R.P."/>
            <person name="Pangilinan J."/>
            <person name="Peng Y."/>
            <person name="Rokas A."/>
            <person name="Rosa C.A."/>
            <person name="Scheuner C."/>
            <person name="Sibirny A.A."/>
            <person name="Slot J.C."/>
            <person name="Stielow J.B."/>
            <person name="Sun H."/>
            <person name="Kurtzman C.P."/>
            <person name="Blackwell M."/>
            <person name="Grigoriev I.V."/>
            <person name="Jeffries T.W."/>
        </authorList>
    </citation>
    <scope>NUCLEOTIDE SEQUENCE [LARGE SCALE GENOMIC DNA]</scope>
    <source>
        <strain evidence="5 6">NRRL YB-4993</strain>
    </source>
</reference>
<feature type="compositionally biased region" description="Basic and acidic residues" evidence="2">
    <location>
        <begin position="676"/>
        <end position="697"/>
    </location>
</feature>
<organism evidence="5 6">
    <name type="scientific">Metschnikowia bicuspidata var. bicuspidata NRRL YB-4993</name>
    <dbReference type="NCBI Taxonomy" id="869754"/>
    <lineage>
        <taxon>Eukaryota</taxon>
        <taxon>Fungi</taxon>
        <taxon>Dikarya</taxon>
        <taxon>Ascomycota</taxon>
        <taxon>Saccharomycotina</taxon>
        <taxon>Pichiomycetes</taxon>
        <taxon>Metschnikowiaceae</taxon>
        <taxon>Metschnikowia</taxon>
    </lineage>
</organism>
<evidence type="ECO:0000256" key="1">
    <source>
        <dbReference type="ARBA" id="ARBA00009407"/>
    </source>
</evidence>
<dbReference type="Gene3D" id="2.30.29.30">
    <property type="entry name" value="Pleckstrin-homology domain (PH domain)/Phosphotyrosine-binding domain (PTB)"/>
    <property type="match status" value="1"/>
</dbReference>
<feature type="domain" description="CRIM" evidence="3">
    <location>
        <begin position="340"/>
        <end position="479"/>
    </location>
</feature>
<sequence length="877" mass="99095">MAFPLEPSQLRAYQRAFCLATCENDFDSTKRVIKPLTLGIFYEACNTKYFDGYRPSSPPIPVDFPELISTSNLGLSLSHHKRHSSRITNKNMNMRRKPKVPAPTKLKQPMVESALQVELFDFQQSSVSAESLNTVKEQKKSISKMNPLSKLFVKSDKLKEQRSDSQSTLLRSLLNKTTDSFESTSDSEQAIDTFSIYSEAESVGEVTDEGEYATDDVETLEHTSPKNPGSEEESLNSAFTDIEAESIISASANIMYEYTVPETSVLKSDAETKKRQDQDNQESVYSKAIGSFKAYPETNKKSLGVGILILNKRTPLLRKRESFSFPKVSDLTSHEQTGKKSNLSKIIQTRHIHSNSNPLMYFSYSGTNTAEGIRRAHVNIFVPPNMSPAIEKLPIAGNMSVFDCIGYILLKLSEIESETKTDFELSLNPNHYRLELTDEDGELYDSNFGVLDRTRLMSSYNCPKHLALCEIKKQEEILANEKQSPLPLEFRQNLHLHEERSRSPKPEESKNFGKTENFAFAAPGGNSIEVKVKNIPSTSKVISFFVASKMQVGDLLDLICRQYQVDPTQFKLSGCQVSAQENLGDVSMLSTKNEERTISLERTQTLSEIHVDFFKLDQIVRPSIKSMLDVRAKRSSFVEAGITPNSSAFNQQGITPPVAPFDGKLQENSDDDTERQDDAEGRVSKESRGFSTKDSRRNTASNTTSSISNLISGRTSQLPSSLNTFYCKWRVFRKKAPLIYRIEKSLIIDGDYIHLAPTDDANWKSNFNDHSLSSTSQSGNHHHHHYLHHYNFSKYYNDTMLKTSSFHISQIVKLKLFKDSKSPTHFKIVIKKQGESGGKETVVKKKYDLEAETLAQCDDIFEKIRWALQLYNKSNVM</sequence>